<dbReference type="GeneID" id="39582689"/>
<feature type="compositionally biased region" description="Low complexity" evidence="1">
    <location>
        <begin position="123"/>
        <end position="134"/>
    </location>
</feature>
<dbReference type="PANTHER" id="PTHR28244:SF1">
    <property type="entry name" value="RNA POLYMERASE I-SPECIFIC TRANSCRIPTION INITIATION FACTOR RRN11"/>
    <property type="match status" value="1"/>
</dbReference>
<feature type="compositionally biased region" description="Basic residues" evidence="1">
    <location>
        <begin position="189"/>
        <end position="203"/>
    </location>
</feature>
<dbReference type="STRING" id="1314773.A0A3N2PWH3"/>
<feature type="compositionally biased region" description="Low complexity" evidence="1">
    <location>
        <begin position="226"/>
        <end position="241"/>
    </location>
</feature>
<dbReference type="GO" id="GO:0017025">
    <property type="term" value="F:TBP-class protein binding"/>
    <property type="evidence" value="ECO:0007669"/>
    <property type="project" value="TreeGrafter"/>
</dbReference>
<gene>
    <name evidence="2" type="ORF">SODALDRAFT_359840</name>
</gene>
<evidence type="ECO:0000313" key="2">
    <source>
        <dbReference type="EMBL" id="ROT38736.1"/>
    </source>
</evidence>
<sequence>MVMTGAAPTGVNKFKMSARRIVFRLQGDMVNAVMDPWFSGGGWRFRMKLQTKYGRTSGYAICFAEFTPPSALCTYIHSRLFFTQHFNTSTLHHFITSSPSQLGYLAQGIAMDRRNVSKRKRSSTSTSTSILSSSQPHNHPSDTINPLSHTPSTLHQLHTAGLSEVDNLPSTSQPGFPHQPWRDPTLTTKPKRRRRTRKSRHSSRTGTDTESGTDAGTDVEPETESDSGTSRPISPSSSASELPDDKSYAAERAALRPLARSIRTFLSRGDIPAAKRAFGLLMRSRISGKPVDIRRNHYWELGAEILMRERPLEEEEEDEEEQRDGEVDAEQDASQERRRRQQHLYPLQNVPRVREYFETLIRRYPHHLGARRAASALQFYPALISYEVIQCHARLTIALADLDTEAEGWDVSQREEGPERSPGYSPGAYTDDDEDEDAEVDPYADPFDPERVALRLRRRHDPEDRIRRARDEIYGDAIDAMRSLAARMDRKLEETTFTRSPELLRLRGTVSLYIADLFALRHASASSSADQLDREAEQRAAEMEAARTFFRKMVDCGGRLDAALRTAVGMDEEDSEEEEVVALPAFSSLPIRDGRPGG</sequence>
<keyword evidence="3" id="KW-1185">Reference proteome</keyword>
<dbReference type="AlphaFoldDB" id="A0A3N2PWH3"/>
<dbReference type="PANTHER" id="PTHR28244">
    <property type="entry name" value="RNA POLYMERASE I-SPECIFIC TRANSCRIPTION INITIATION FACTOR RRN11"/>
    <property type="match status" value="1"/>
</dbReference>
<dbReference type="GO" id="GO:0042790">
    <property type="term" value="P:nucleolar large rRNA transcription by RNA polymerase I"/>
    <property type="evidence" value="ECO:0007669"/>
    <property type="project" value="TreeGrafter"/>
</dbReference>
<protein>
    <submittedName>
        <fullName evidence="2">Uncharacterized protein</fullName>
    </submittedName>
</protein>
<dbReference type="RefSeq" id="XP_028466542.1">
    <property type="nucleotide sequence ID" value="XM_028614211.1"/>
</dbReference>
<feature type="compositionally biased region" description="Polar residues" evidence="1">
    <location>
        <begin position="135"/>
        <end position="152"/>
    </location>
</feature>
<feature type="compositionally biased region" description="Acidic residues" evidence="1">
    <location>
        <begin position="312"/>
        <end position="333"/>
    </location>
</feature>
<dbReference type="GO" id="GO:0070860">
    <property type="term" value="C:RNA polymerase I core factor complex"/>
    <property type="evidence" value="ECO:0007669"/>
    <property type="project" value="TreeGrafter"/>
</dbReference>
<feature type="region of interest" description="Disordered" evidence="1">
    <location>
        <begin position="114"/>
        <end position="152"/>
    </location>
</feature>
<feature type="compositionally biased region" description="Acidic residues" evidence="1">
    <location>
        <begin position="430"/>
        <end position="442"/>
    </location>
</feature>
<reference evidence="2 3" key="1">
    <citation type="journal article" date="2018" name="Mol. Ecol.">
        <title>The obligate alkalophilic soda-lake fungus Sodiomyces alkalinus has shifted to a protein diet.</title>
        <authorList>
            <person name="Grum-Grzhimaylo A.A."/>
            <person name="Falkoski D.L."/>
            <person name="van den Heuvel J."/>
            <person name="Valero-Jimenez C.A."/>
            <person name="Min B."/>
            <person name="Choi I.G."/>
            <person name="Lipzen A."/>
            <person name="Daum C.G."/>
            <person name="Aanen D.K."/>
            <person name="Tsang A."/>
            <person name="Henrissat B."/>
            <person name="Bilanenko E.N."/>
            <person name="de Vries R.P."/>
            <person name="van Kan J.A.L."/>
            <person name="Grigoriev I.V."/>
            <person name="Debets A.J.M."/>
        </authorList>
    </citation>
    <scope>NUCLEOTIDE SEQUENCE [LARGE SCALE GENOMIC DNA]</scope>
    <source>
        <strain evidence="2 3">F11</strain>
    </source>
</reference>
<dbReference type="GO" id="GO:0001164">
    <property type="term" value="F:RNA polymerase I core promoter sequence-specific DNA binding"/>
    <property type="evidence" value="ECO:0007669"/>
    <property type="project" value="TreeGrafter"/>
</dbReference>
<dbReference type="EMBL" id="ML119055">
    <property type="protein sequence ID" value="ROT38736.1"/>
    <property type="molecule type" value="Genomic_DNA"/>
</dbReference>
<name>A0A3N2PWH3_SODAK</name>
<organism evidence="2 3">
    <name type="scientific">Sodiomyces alkalinus (strain CBS 110278 / VKM F-3762 / F11)</name>
    <name type="common">Alkaliphilic filamentous fungus</name>
    <dbReference type="NCBI Taxonomy" id="1314773"/>
    <lineage>
        <taxon>Eukaryota</taxon>
        <taxon>Fungi</taxon>
        <taxon>Dikarya</taxon>
        <taxon>Ascomycota</taxon>
        <taxon>Pezizomycotina</taxon>
        <taxon>Sordariomycetes</taxon>
        <taxon>Hypocreomycetidae</taxon>
        <taxon>Glomerellales</taxon>
        <taxon>Plectosphaerellaceae</taxon>
        <taxon>Sodiomyces</taxon>
    </lineage>
</organism>
<dbReference type="OrthoDB" id="2159786at2759"/>
<accession>A0A3N2PWH3</accession>
<proteinExistence type="predicted"/>
<feature type="region of interest" description="Disordered" evidence="1">
    <location>
        <begin position="408"/>
        <end position="446"/>
    </location>
</feature>
<evidence type="ECO:0000313" key="3">
    <source>
        <dbReference type="Proteomes" id="UP000272025"/>
    </source>
</evidence>
<feature type="region of interest" description="Disordered" evidence="1">
    <location>
        <begin position="165"/>
        <end position="246"/>
    </location>
</feature>
<feature type="region of interest" description="Disordered" evidence="1">
    <location>
        <begin position="310"/>
        <end position="343"/>
    </location>
</feature>
<evidence type="ECO:0000256" key="1">
    <source>
        <dbReference type="SAM" id="MobiDB-lite"/>
    </source>
</evidence>
<dbReference type="InterPro" id="IPR053029">
    <property type="entry name" value="RNA_pol_I-specific_init_factor"/>
</dbReference>
<dbReference type="Proteomes" id="UP000272025">
    <property type="component" value="Unassembled WGS sequence"/>
</dbReference>